<dbReference type="SUPFAM" id="SSF49562">
    <property type="entry name" value="C2 domain (Calcium/lipid-binding domain, CaLB)"/>
    <property type="match status" value="1"/>
</dbReference>
<dbReference type="PRINTS" id="PR00390">
    <property type="entry name" value="PHPHLIPASEC"/>
</dbReference>
<gene>
    <name evidence="10" type="ORF">X943_000301</name>
</gene>
<evidence type="ECO:0000256" key="1">
    <source>
        <dbReference type="ARBA" id="ARBA00012368"/>
    </source>
</evidence>
<dbReference type="CDD" id="cd08558">
    <property type="entry name" value="PI-PLCc_eukaryota"/>
    <property type="match status" value="1"/>
</dbReference>
<dbReference type="SUPFAM" id="SSF51695">
    <property type="entry name" value="PLC-like phosphodiesterases"/>
    <property type="match status" value="1"/>
</dbReference>
<dbReference type="EMBL" id="JAHBMH010000044">
    <property type="protein sequence ID" value="KAK1935902.1"/>
    <property type="molecule type" value="Genomic_DNA"/>
</dbReference>
<feature type="region of interest" description="Disordered" evidence="7">
    <location>
        <begin position="366"/>
        <end position="392"/>
    </location>
</feature>
<dbReference type="Pfam" id="PF00388">
    <property type="entry name" value="PI-PLC-X"/>
    <property type="match status" value="1"/>
</dbReference>
<keyword evidence="11" id="KW-1185">Reference proteome</keyword>
<comment type="catalytic activity">
    <reaction evidence="6">
        <text>a 1,2-diacyl-sn-glycero-3-phospho-(1D-myo-inositol-4,5-bisphosphate) + H2O = 1D-myo-inositol 1,4,5-trisphosphate + a 1,2-diacyl-sn-glycerol + H(+)</text>
        <dbReference type="Rhea" id="RHEA:33179"/>
        <dbReference type="ChEBI" id="CHEBI:15377"/>
        <dbReference type="ChEBI" id="CHEBI:15378"/>
        <dbReference type="ChEBI" id="CHEBI:17815"/>
        <dbReference type="ChEBI" id="CHEBI:58456"/>
        <dbReference type="ChEBI" id="CHEBI:203600"/>
        <dbReference type="EC" id="3.1.4.11"/>
    </reaction>
</comment>
<organism evidence="10 11">
    <name type="scientific">Babesia divergens</name>
    <dbReference type="NCBI Taxonomy" id="32595"/>
    <lineage>
        <taxon>Eukaryota</taxon>
        <taxon>Sar</taxon>
        <taxon>Alveolata</taxon>
        <taxon>Apicomplexa</taxon>
        <taxon>Aconoidasida</taxon>
        <taxon>Piroplasmida</taxon>
        <taxon>Babesiidae</taxon>
        <taxon>Babesia</taxon>
    </lineage>
</organism>
<dbReference type="InterPro" id="IPR035892">
    <property type="entry name" value="C2_domain_sf"/>
</dbReference>
<keyword evidence="4 6" id="KW-0443">Lipid metabolism</keyword>
<dbReference type="AlphaFoldDB" id="A0AAD9LHJ4"/>
<dbReference type="Gene3D" id="3.20.20.190">
    <property type="entry name" value="Phosphatidylinositol (PI) phosphodiesterase"/>
    <property type="match status" value="1"/>
</dbReference>
<dbReference type="InterPro" id="IPR000008">
    <property type="entry name" value="C2_dom"/>
</dbReference>
<dbReference type="GO" id="GO:0051209">
    <property type="term" value="P:release of sequestered calcium ion into cytosol"/>
    <property type="evidence" value="ECO:0007669"/>
    <property type="project" value="TreeGrafter"/>
</dbReference>
<dbReference type="PROSITE" id="PS50008">
    <property type="entry name" value="PIPLC_Y_DOMAIN"/>
    <property type="match status" value="1"/>
</dbReference>
<evidence type="ECO:0000259" key="8">
    <source>
        <dbReference type="PROSITE" id="PS50004"/>
    </source>
</evidence>
<dbReference type="PROSITE" id="PS50007">
    <property type="entry name" value="PIPLC_X_DOMAIN"/>
    <property type="match status" value="1"/>
</dbReference>
<dbReference type="InterPro" id="IPR001192">
    <property type="entry name" value="PI-PLC_fam"/>
</dbReference>
<evidence type="ECO:0000256" key="5">
    <source>
        <dbReference type="ARBA" id="ARBA00023224"/>
    </source>
</evidence>
<evidence type="ECO:0000313" key="10">
    <source>
        <dbReference type="EMBL" id="KAK1935902.1"/>
    </source>
</evidence>
<reference evidence="10" key="1">
    <citation type="journal article" date="2014" name="Nucleic Acids Res.">
        <title>The evolutionary dynamics of variant antigen genes in Babesia reveal a history of genomic innovation underlying host-parasite interaction.</title>
        <authorList>
            <person name="Jackson A.P."/>
            <person name="Otto T.D."/>
            <person name="Darby A."/>
            <person name="Ramaprasad A."/>
            <person name="Xia D."/>
            <person name="Echaide I.E."/>
            <person name="Farber M."/>
            <person name="Gahlot S."/>
            <person name="Gamble J."/>
            <person name="Gupta D."/>
            <person name="Gupta Y."/>
            <person name="Jackson L."/>
            <person name="Malandrin L."/>
            <person name="Malas T.B."/>
            <person name="Moussa E."/>
            <person name="Nair M."/>
            <person name="Reid A.J."/>
            <person name="Sanders M."/>
            <person name="Sharma J."/>
            <person name="Tracey A."/>
            <person name="Quail M.A."/>
            <person name="Weir W."/>
            <person name="Wastling J.M."/>
            <person name="Hall N."/>
            <person name="Willadsen P."/>
            <person name="Lingelbach K."/>
            <person name="Shiels B."/>
            <person name="Tait A."/>
            <person name="Berriman M."/>
            <person name="Allred D.R."/>
            <person name="Pain A."/>
        </authorList>
    </citation>
    <scope>NUCLEOTIDE SEQUENCE</scope>
    <source>
        <strain evidence="10">1802A</strain>
    </source>
</reference>
<feature type="compositionally biased region" description="Basic and acidic residues" evidence="7">
    <location>
        <begin position="378"/>
        <end position="392"/>
    </location>
</feature>
<keyword evidence="5" id="KW-0807">Transducer</keyword>
<protein>
    <recommendedName>
        <fullName evidence="1 6">Phosphoinositide phospholipase C</fullName>
        <ecNumber evidence="1 6">3.1.4.11</ecNumber>
    </recommendedName>
</protein>
<feature type="compositionally biased region" description="Polar residues" evidence="7">
    <location>
        <begin position="366"/>
        <end position="377"/>
    </location>
</feature>
<dbReference type="Pfam" id="PF00387">
    <property type="entry name" value="PI-PLC-Y"/>
    <property type="match status" value="1"/>
</dbReference>
<feature type="domain" description="C2" evidence="8">
    <location>
        <begin position="872"/>
        <end position="994"/>
    </location>
</feature>
<proteinExistence type="predicted"/>
<evidence type="ECO:0000256" key="4">
    <source>
        <dbReference type="ARBA" id="ARBA00023098"/>
    </source>
</evidence>
<evidence type="ECO:0000256" key="2">
    <source>
        <dbReference type="ARBA" id="ARBA00022801"/>
    </source>
</evidence>
<reference evidence="10" key="2">
    <citation type="submission" date="2021-05" db="EMBL/GenBank/DDBJ databases">
        <authorList>
            <person name="Pain A."/>
        </authorList>
    </citation>
    <scope>NUCLEOTIDE SEQUENCE</scope>
    <source>
        <strain evidence="10">1802A</strain>
    </source>
</reference>
<dbReference type="GO" id="GO:0004435">
    <property type="term" value="F:phosphatidylinositol-4,5-bisphosphate phospholipase C activity"/>
    <property type="evidence" value="ECO:0007669"/>
    <property type="project" value="UniProtKB-EC"/>
</dbReference>
<dbReference type="InterPro" id="IPR011993">
    <property type="entry name" value="PH-like_dom_sf"/>
</dbReference>
<dbReference type="EC" id="3.1.4.11" evidence="1 6"/>
<feature type="domain" description="PI-PLC Y-box" evidence="9">
    <location>
        <begin position="699"/>
        <end position="786"/>
    </location>
</feature>
<dbReference type="Gene3D" id="2.30.29.30">
    <property type="entry name" value="Pleckstrin-homology domain (PH domain)/Phosphotyrosine-binding domain (PTB)"/>
    <property type="match status" value="1"/>
</dbReference>
<evidence type="ECO:0000256" key="3">
    <source>
        <dbReference type="ARBA" id="ARBA00022963"/>
    </source>
</evidence>
<sequence length="1015" mass="114127">MPSDTRHDWMKELAAGNSSFSPLISAELYQEVASLSVAEAVECVLAGDFLKKWRRGQPLTPKLDVSKPQDGIYHNRDLSSQILGRVHERFFWVSRVCGTFFLRWHSRRKRASESVYALCGMDTIRRGDEVDSFDQKNTTNLESRKLVFILSGSVSIQLAAATPRDALLWISGIYHIARFARNEYALAWIKNSSIINALFTTLEAKGIPSFTSTKIAEELGSPKNKLSTLIAPVNGENENPFSSFMSLDRVVDVLAALEVMKHAERAEPIVAAAVDVVMARETWLHKLIKKLVEVDFNKVDNLIRFVAECSHHLDILGAPSEQRKDEVFIYDELMESDDMMKLLYNVIKQYSLRVGLEKAYEADNTGKSTNNALQTAEQHTRKSEFGYKDQNEPEGLEKTLEKDFRSKDATNAFRPIDNTQYEYFLEKVQAANRVEVTDNILEVLCNSKNTVFTTLKRTQAKHRTGSRLKKMPKESIPVKVLTIMGFHWSLAQKFNTVVMPQDAMEIANMLTYPLTAFWIASSHNTYLTGNQVGGTATATALADALLRGCRCIELDCQDGPDGEPVLCHSWKNCQLTGSVTLEKALLACKETAFRASKLPVILSIQMRCSDEGKRKTANLCKMVLGDVLYMPNPDDPVDHVASVPLGSLLSKFIIKGKVNGDKEAGKSRAEKEWMSIVTLHGYRMVDRTPDQIANAKRNDVYSMNENKFAKVANHKKFMQTFTDAAMIRIFPSGTRLASTNFCPLDTWAAGVQFAALNYQSCDRSMLINYGKFNQSFGYVLKPPELRPLSFRESERLEYFCHKPVLLKIHVLSASQLSPPNEGLEQQNFANALDNILYSIEQGGTALDMDQVARHLGKPRKTKPPTKKQQRELKDAIKDGLRVESDDQVTTVSKVIEKSANILTAHRDPCCPFVEVAVLGEGERIQRTKTVNFNSFNPVWADVSPPFEFLIKHPNLAILMLTVKHSDSMGTQLIGQTALPVNRIRPGIRWAQLLDQKFMEIECCGLLLHVEVKYAE</sequence>
<dbReference type="GO" id="GO:0048015">
    <property type="term" value="P:phosphatidylinositol-mediated signaling"/>
    <property type="evidence" value="ECO:0007669"/>
    <property type="project" value="TreeGrafter"/>
</dbReference>
<dbReference type="CDD" id="cd00275">
    <property type="entry name" value="C2_PLC_like"/>
    <property type="match status" value="1"/>
</dbReference>
<dbReference type="PANTHER" id="PTHR10336">
    <property type="entry name" value="PHOSPHOINOSITIDE-SPECIFIC PHOSPHOLIPASE C FAMILY PROTEIN"/>
    <property type="match status" value="1"/>
</dbReference>
<evidence type="ECO:0000259" key="9">
    <source>
        <dbReference type="PROSITE" id="PS50008"/>
    </source>
</evidence>
<dbReference type="Pfam" id="PF00168">
    <property type="entry name" value="C2"/>
    <property type="match status" value="1"/>
</dbReference>
<dbReference type="InterPro" id="IPR017946">
    <property type="entry name" value="PLC-like_Pdiesterase_TIM-brl"/>
</dbReference>
<evidence type="ECO:0000256" key="6">
    <source>
        <dbReference type="RuleBase" id="RU361133"/>
    </source>
</evidence>
<keyword evidence="3 6" id="KW-0442">Lipid degradation</keyword>
<dbReference type="SMART" id="SM00149">
    <property type="entry name" value="PLCYc"/>
    <property type="match status" value="1"/>
</dbReference>
<keyword evidence="2 6" id="KW-0378">Hydrolase</keyword>
<dbReference type="Gene3D" id="2.60.40.150">
    <property type="entry name" value="C2 domain"/>
    <property type="match status" value="1"/>
</dbReference>
<dbReference type="PANTHER" id="PTHR10336:SF36">
    <property type="entry name" value="1-PHOSPHATIDYLINOSITOL 4,5-BISPHOSPHATE PHOSPHODIESTERASE BETA-4"/>
    <property type="match status" value="1"/>
</dbReference>
<comment type="caution">
    <text evidence="10">The sequence shown here is derived from an EMBL/GenBank/DDBJ whole genome shotgun (WGS) entry which is preliminary data.</text>
</comment>
<dbReference type="SMART" id="SM00148">
    <property type="entry name" value="PLCXc"/>
    <property type="match status" value="1"/>
</dbReference>
<dbReference type="GO" id="GO:0016042">
    <property type="term" value="P:lipid catabolic process"/>
    <property type="evidence" value="ECO:0007669"/>
    <property type="project" value="UniProtKB-KW"/>
</dbReference>
<evidence type="ECO:0000256" key="7">
    <source>
        <dbReference type="SAM" id="MobiDB-lite"/>
    </source>
</evidence>
<evidence type="ECO:0000313" key="11">
    <source>
        <dbReference type="Proteomes" id="UP001195914"/>
    </source>
</evidence>
<dbReference type="SMART" id="SM00239">
    <property type="entry name" value="C2"/>
    <property type="match status" value="1"/>
</dbReference>
<name>A0AAD9LHJ4_BABDI</name>
<dbReference type="Proteomes" id="UP001195914">
    <property type="component" value="Unassembled WGS sequence"/>
</dbReference>
<accession>A0AAD9LHJ4</accession>
<dbReference type="PROSITE" id="PS50004">
    <property type="entry name" value="C2"/>
    <property type="match status" value="1"/>
</dbReference>
<dbReference type="InterPro" id="IPR000909">
    <property type="entry name" value="PLipase_C_PInositol-sp_X_dom"/>
</dbReference>
<dbReference type="InterPro" id="IPR001711">
    <property type="entry name" value="PLipase_C_Pinositol-sp_Y"/>
</dbReference>